<dbReference type="EMBL" id="CAJVPV010054041">
    <property type="protein sequence ID" value="CAG8782711.1"/>
    <property type="molecule type" value="Genomic_DNA"/>
</dbReference>
<evidence type="ECO:0000256" key="6">
    <source>
        <dbReference type="ARBA" id="ARBA00048619"/>
    </source>
</evidence>
<keyword evidence="9" id="KW-1185">Reference proteome</keyword>
<dbReference type="Gene3D" id="1.10.220.160">
    <property type="match status" value="1"/>
</dbReference>
<keyword evidence="3" id="KW-0949">S-adenosyl-L-methionine</keyword>
<evidence type="ECO:0000256" key="5">
    <source>
        <dbReference type="ARBA" id="ARBA00044528"/>
    </source>
</evidence>
<dbReference type="SUPFAM" id="SSF82199">
    <property type="entry name" value="SET domain"/>
    <property type="match status" value="1"/>
</dbReference>
<dbReference type="Gene3D" id="2.170.270.10">
    <property type="entry name" value="SET domain"/>
    <property type="match status" value="1"/>
</dbReference>
<feature type="non-terminal residue" evidence="8">
    <location>
        <position position="259"/>
    </location>
</feature>
<sequence length="259" mass="30288">EIPEDSVIWSEDPFITIHDYKSPKCNNCARKLKSPEHPESPPIFHCQNNHSCAEVFCCYQCYNIAMSKYHVSLCGKSLSSILSILDRHKSNSSDPLPFFILKLFSIAKTSNIHPLDIPQIQDLAQYRPPKKSENSFLPEYYFELYFETLRILDISLYDVKFDFWVYVTLTCKVQVNLFGNDDMACLFHYTSLINHSCMPNVFPDVYSSRDGDPVLVDYEFRENNMDLVAVRDIRRGEEIVLRYCDPMLEKWERAMHLIP</sequence>
<feature type="non-terminal residue" evidence="8">
    <location>
        <position position="1"/>
    </location>
</feature>
<feature type="domain" description="SET" evidence="7">
    <location>
        <begin position="1"/>
        <end position="244"/>
    </location>
</feature>
<dbReference type="GO" id="GO:0045814">
    <property type="term" value="P:negative regulation of gene expression, epigenetic"/>
    <property type="evidence" value="ECO:0007669"/>
    <property type="project" value="TreeGrafter"/>
</dbReference>
<dbReference type="InterPro" id="IPR046341">
    <property type="entry name" value="SET_dom_sf"/>
</dbReference>
<dbReference type="PROSITE" id="PS50280">
    <property type="entry name" value="SET"/>
    <property type="match status" value="1"/>
</dbReference>
<dbReference type="GO" id="GO:0032259">
    <property type="term" value="P:methylation"/>
    <property type="evidence" value="ECO:0007669"/>
    <property type="project" value="UniProtKB-KW"/>
</dbReference>
<dbReference type="OrthoDB" id="438641at2759"/>
<dbReference type="PANTHER" id="PTHR46402">
    <property type="entry name" value="SET AND MYND DOMAIN-CONTAINING PROTEIN 5"/>
    <property type="match status" value="1"/>
</dbReference>
<organism evidence="8 9">
    <name type="scientific">Acaulospora morrowiae</name>
    <dbReference type="NCBI Taxonomy" id="94023"/>
    <lineage>
        <taxon>Eukaryota</taxon>
        <taxon>Fungi</taxon>
        <taxon>Fungi incertae sedis</taxon>
        <taxon>Mucoromycota</taxon>
        <taxon>Glomeromycotina</taxon>
        <taxon>Glomeromycetes</taxon>
        <taxon>Diversisporales</taxon>
        <taxon>Acaulosporaceae</taxon>
        <taxon>Acaulospora</taxon>
    </lineage>
</organism>
<reference evidence="8" key="1">
    <citation type="submission" date="2021-06" db="EMBL/GenBank/DDBJ databases">
        <authorList>
            <person name="Kallberg Y."/>
            <person name="Tangrot J."/>
            <person name="Rosling A."/>
        </authorList>
    </citation>
    <scope>NUCLEOTIDE SEQUENCE</scope>
    <source>
        <strain evidence="8">CL551</strain>
    </source>
</reference>
<dbReference type="InterPro" id="IPR001214">
    <property type="entry name" value="SET_dom"/>
</dbReference>
<dbReference type="Proteomes" id="UP000789342">
    <property type="component" value="Unassembled WGS sequence"/>
</dbReference>
<evidence type="ECO:0000256" key="2">
    <source>
        <dbReference type="ARBA" id="ARBA00022679"/>
    </source>
</evidence>
<evidence type="ECO:0000259" key="7">
    <source>
        <dbReference type="PROSITE" id="PS50280"/>
    </source>
</evidence>
<evidence type="ECO:0000256" key="3">
    <source>
        <dbReference type="ARBA" id="ARBA00022691"/>
    </source>
</evidence>
<evidence type="ECO:0000256" key="4">
    <source>
        <dbReference type="ARBA" id="ARBA00042380"/>
    </source>
</evidence>
<comment type="catalytic activity">
    <reaction evidence="6">
        <text>L-lysyl-[histone] + S-adenosyl-L-methionine = N(6)-methyl-L-lysyl-[histone] + S-adenosyl-L-homocysteine + H(+)</text>
        <dbReference type="Rhea" id="RHEA:10024"/>
        <dbReference type="Rhea" id="RHEA-COMP:9845"/>
        <dbReference type="Rhea" id="RHEA-COMP:9846"/>
        <dbReference type="ChEBI" id="CHEBI:15378"/>
        <dbReference type="ChEBI" id="CHEBI:29969"/>
        <dbReference type="ChEBI" id="CHEBI:57856"/>
        <dbReference type="ChEBI" id="CHEBI:59789"/>
        <dbReference type="ChEBI" id="CHEBI:61929"/>
    </reaction>
    <physiologicalReaction direction="left-to-right" evidence="6">
        <dbReference type="Rhea" id="RHEA:10025"/>
    </physiologicalReaction>
</comment>
<evidence type="ECO:0000256" key="1">
    <source>
        <dbReference type="ARBA" id="ARBA00022603"/>
    </source>
</evidence>
<keyword evidence="1" id="KW-0489">Methyltransferase</keyword>
<dbReference type="PANTHER" id="PTHR46402:SF2">
    <property type="entry name" value="HISTONE-LYSINE N-TRIMETHYLTRANSFERASE SMYD5"/>
    <property type="match status" value="1"/>
</dbReference>
<dbReference type="GO" id="GO:0042799">
    <property type="term" value="F:histone H4K20 methyltransferase activity"/>
    <property type="evidence" value="ECO:0007669"/>
    <property type="project" value="TreeGrafter"/>
</dbReference>
<proteinExistence type="predicted"/>
<evidence type="ECO:0000313" key="9">
    <source>
        <dbReference type="Proteomes" id="UP000789342"/>
    </source>
</evidence>
<gene>
    <name evidence="8" type="ORF">AMORRO_LOCUS17464</name>
</gene>
<dbReference type="Pfam" id="PF00856">
    <property type="entry name" value="SET"/>
    <property type="match status" value="1"/>
</dbReference>
<name>A0A9N9JJT2_9GLOM</name>
<evidence type="ECO:0000313" key="8">
    <source>
        <dbReference type="EMBL" id="CAG8782711.1"/>
    </source>
</evidence>
<keyword evidence="2" id="KW-0808">Transferase</keyword>
<dbReference type="Gene3D" id="6.10.140.2220">
    <property type="match status" value="1"/>
</dbReference>
<accession>A0A9N9JJT2</accession>
<dbReference type="AlphaFoldDB" id="A0A9N9JJT2"/>
<comment type="caution">
    <text evidence="8">The sequence shown here is derived from an EMBL/GenBank/DDBJ whole genome shotgun (WGS) entry which is preliminary data.</text>
</comment>
<protein>
    <recommendedName>
        <fullName evidence="5">Histone-lysine N-methyltransferase SET5</fullName>
    </recommendedName>
    <alternativeName>
        <fullName evidence="4">SET domain-containing protein 5</fullName>
    </alternativeName>
</protein>